<comment type="subcellular location">
    <subcellularLocation>
        <location evidence="1">Membrane</location>
        <topology evidence="1">Multi-pass membrane protein</topology>
    </subcellularLocation>
</comment>
<dbReference type="GO" id="GO:0005635">
    <property type="term" value="C:nuclear envelope"/>
    <property type="evidence" value="ECO:0007669"/>
    <property type="project" value="TreeGrafter"/>
</dbReference>
<reference evidence="6 7" key="1">
    <citation type="submission" date="2010-05" db="EMBL/GenBank/DDBJ databases">
        <title>The Genome Sequence of Thecamonas trahens ATCC 50062.</title>
        <authorList>
            <consortium name="The Broad Institute Genome Sequencing Platform"/>
            <person name="Russ C."/>
            <person name="Cuomo C."/>
            <person name="Shea T."/>
            <person name="Young S.K."/>
            <person name="Zeng Q."/>
            <person name="Koehrsen M."/>
            <person name="Haas B."/>
            <person name="Borodovsky M."/>
            <person name="Guigo R."/>
            <person name="Alvarado L."/>
            <person name="Berlin A."/>
            <person name="Bochicchio J."/>
            <person name="Borenstein D."/>
            <person name="Chapman S."/>
            <person name="Chen Z."/>
            <person name="Freedman E."/>
            <person name="Gellesch M."/>
            <person name="Goldberg J."/>
            <person name="Griggs A."/>
            <person name="Gujja S."/>
            <person name="Heilman E."/>
            <person name="Heiman D."/>
            <person name="Hepburn T."/>
            <person name="Howarth C."/>
            <person name="Jen D."/>
            <person name="Larson L."/>
            <person name="Mehta T."/>
            <person name="Park D."/>
            <person name="Pearson M."/>
            <person name="Roberts A."/>
            <person name="Saif S."/>
            <person name="Shenoy N."/>
            <person name="Sisk P."/>
            <person name="Stolte C."/>
            <person name="Sykes S."/>
            <person name="Thomson T."/>
            <person name="Walk T."/>
            <person name="White J."/>
            <person name="Yandava C."/>
            <person name="Burger G."/>
            <person name="Gray M.W."/>
            <person name="Holland P.W.H."/>
            <person name="King N."/>
            <person name="Lang F.B.F."/>
            <person name="Roger A.J."/>
            <person name="Ruiz-Trillo I."/>
            <person name="Lander E."/>
            <person name="Nusbaum C."/>
        </authorList>
    </citation>
    <scope>NUCLEOTIDE SEQUENCE [LARGE SCALE GENOMIC DNA]</scope>
    <source>
        <strain evidence="6 7">ATCC 50062</strain>
    </source>
</reference>
<dbReference type="Pfam" id="PF01124">
    <property type="entry name" value="MAPEG"/>
    <property type="match status" value="1"/>
</dbReference>
<evidence type="ECO:0000256" key="3">
    <source>
        <dbReference type="ARBA" id="ARBA00022989"/>
    </source>
</evidence>
<dbReference type="RefSeq" id="XP_013762505.1">
    <property type="nucleotide sequence ID" value="XM_013907051.1"/>
</dbReference>
<name>A0A0L0DH37_THETB</name>
<dbReference type="InterPro" id="IPR050997">
    <property type="entry name" value="MAPEG"/>
</dbReference>
<dbReference type="PANTHER" id="PTHR10250">
    <property type="entry name" value="MICROSOMAL GLUTATHIONE S-TRANSFERASE"/>
    <property type="match status" value="1"/>
</dbReference>
<keyword evidence="6" id="KW-0808">Transferase</keyword>
<evidence type="ECO:0000256" key="1">
    <source>
        <dbReference type="ARBA" id="ARBA00004141"/>
    </source>
</evidence>
<dbReference type="Gene3D" id="1.20.120.550">
    <property type="entry name" value="Membrane associated eicosanoid/glutathione metabolism-like domain"/>
    <property type="match status" value="1"/>
</dbReference>
<dbReference type="GO" id="GO:0016020">
    <property type="term" value="C:membrane"/>
    <property type="evidence" value="ECO:0007669"/>
    <property type="project" value="UniProtKB-SubCell"/>
</dbReference>
<dbReference type="EMBL" id="GL349435">
    <property type="protein sequence ID" value="KNC50618.1"/>
    <property type="molecule type" value="Genomic_DNA"/>
</dbReference>
<evidence type="ECO:0000313" key="7">
    <source>
        <dbReference type="Proteomes" id="UP000054408"/>
    </source>
</evidence>
<dbReference type="Proteomes" id="UP000054408">
    <property type="component" value="Unassembled WGS sequence"/>
</dbReference>
<organism evidence="6 7">
    <name type="scientific">Thecamonas trahens ATCC 50062</name>
    <dbReference type="NCBI Taxonomy" id="461836"/>
    <lineage>
        <taxon>Eukaryota</taxon>
        <taxon>Apusozoa</taxon>
        <taxon>Apusomonadida</taxon>
        <taxon>Apusomonadidae</taxon>
        <taxon>Thecamonas</taxon>
    </lineage>
</organism>
<evidence type="ECO:0000313" key="6">
    <source>
        <dbReference type="EMBL" id="KNC50618.1"/>
    </source>
</evidence>
<dbReference type="InterPro" id="IPR023352">
    <property type="entry name" value="MAPEG-like_dom_sf"/>
</dbReference>
<feature type="transmembrane region" description="Helical" evidence="5">
    <location>
        <begin position="53"/>
        <end position="75"/>
    </location>
</feature>
<dbReference type="PANTHER" id="PTHR10250:SF26">
    <property type="entry name" value="GLUTATHIONE S-TRANSFERASE 3, MITOCHONDRIAL"/>
    <property type="match status" value="1"/>
</dbReference>
<dbReference type="AlphaFoldDB" id="A0A0L0DH37"/>
<dbReference type="GO" id="GO:0004602">
    <property type="term" value="F:glutathione peroxidase activity"/>
    <property type="evidence" value="ECO:0007669"/>
    <property type="project" value="TreeGrafter"/>
</dbReference>
<proteinExistence type="predicted"/>
<dbReference type="GO" id="GO:0005783">
    <property type="term" value="C:endoplasmic reticulum"/>
    <property type="evidence" value="ECO:0007669"/>
    <property type="project" value="TreeGrafter"/>
</dbReference>
<evidence type="ECO:0000256" key="4">
    <source>
        <dbReference type="ARBA" id="ARBA00023136"/>
    </source>
</evidence>
<feature type="transmembrane region" description="Helical" evidence="5">
    <location>
        <begin position="168"/>
        <end position="190"/>
    </location>
</feature>
<dbReference type="SUPFAM" id="SSF161084">
    <property type="entry name" value="MAPEG domain-like"/>
    <property type="match status" value="1"/>
</dbReference>
<dbReference type="GeneID" id="25560566"/>
<sequence length="195" mass="20549">MTKTAKPQSGKNPMGIVSVVMLNLPFPAVMLAVDALGYMATAEAALQGLVPGGQLTSLAAFGMGAIAFHLLNGWLGACVNGARAAYDVPWPHAYAPTDNKHKILFDSTQRAHQNTVEGAVPLLVSFLLASRSYPAIALLCFLTFIASRIPFALGYMSGIVSRKDSGVFGYPLGKMPLFGLAVVTVVDAVVHGTDW</sequence>
<dbReference type="GO" id="GO:0004364">
    <property type="term" value="F:glutathione transferase activity"/>
    <property type="evidence" value="ECO:0007669"/>
    <property type="project" value="TreeGrafter"/>
</dbReference>
<evidence type="ECO:0000256" key="5">
    <source>
        <dbReference type="SAM" id="Phobius"/>
    </source>
</evidence>
<dbReference type="OrthoDB" id="410651at2759"/>
<keyword evidence="4 5" id="KW-0472">Membrane</keyword>
<keyword evidence="7" id="KW-1185">Reference proteome</keyword>
<dbReference type="GO" id="GO:0006691">
    <property type="term" value="P:leukotriene metabolic process"/>
    <property type="evidence" value="ECO:0007669"/>
    <property type="project" value="UniProtKB-ARBA"/>
</dbReference>
<dbReference type="InterPro" id="IPR001129">
    <property type="entry name" value="Membr-assoc_MAPEG"/>
</dbReference>
<dbReference type="STRING" id="461836.A0A0L0DH37"/>
<gene>
    <name evidence="6" type="ORF">AMSG_00779</name>
</gene>
<keyword evidence="3 5" id="KW-1133">Transmembrane helix</keyword>
<keyword evidence="2 5" id="KW-0812">Transmembrane</keyword>
<evidence type="ECO:0000256" key="2">
    <source>
        <dbReference type="ARBA" id="ARBA00022692"/>
    </source>
</evidence>
<protein>
    <submittedName>
        <fullName evidence="6">Microsomal glutathione S-transferase</fullName>
    </submittedName>
</protein>
<feature type="transmembrane region" description="Helical" evidence="5">
    <location>
        <begin position="135"/>
        <end position="156"/>
    </location>
</feature>
<feature type="transmembrane region" description="Helical" evidence="5">
    <location>
        <begin position="12"/>
        <end position="33"/>
    </location>
</feature>
<accession>A0A0L0DH37</accession>